<accession>V4PIX6</accession>
<dbReference type="InterPro" id="IPR005467">
    <property type="entry name" value="His_kinase_dom"/>
</dbReference>
<dbReference type="PATRIC" id="fig|1121022.4.peg.3346"/>
<dbReference type="GO" id="GO:0000160">
    <property type="term" value="P:phosphorelay signal transduction system"/>
    <property type="evidence" value="ECO:0007669"/>
    <property type="project" value="UniProtKB-KW"/>
</dbReference>
<dbReference type="PANTHER" id="PTHR43065:SF46">
    <property type="entry name" value="C4-DICARBOXYLATE TRANSPORT SENSOR PROTEIN DCTB"/>
    <property type="match status" value="1"/>
</dbReference>
<comment type="catalytic activity">
    <reaction evidence="1">
        <text>ATP + protein L-histidine = ADP + protein N-phospho-L-histidine.</text>
        <dbReference type="EC" id="2.7.13.3"/>
    </reaction>
</comment>
<dbReference type="EC" id="2.7.13.3" evidence="2"/>
<dbReference type="STRING" id="1121022.GCA_000376105_03578"/>
<feature type="transmembrane region" description="Helical" evidence="8">
    <location>
        <begin position="10"/>
        <end position="28"/>
    </location>
</feature>
<name>V4PIX6_9CAUL</name>
<dbReference type="GO" id="GO:0005524">
    <property type="term" value="F:ATP binding"/>
    <property type="evidence" value="ECO:0007669"/>
    <property type="project" value="UniProtKB-KW"/>
</dbReference>
<evidence type="ECO:0000256" key="8">
    <source>
        <dbReference type="SAM" id="Phobius"/>
    </source>
</evidence>
<dbReference type="SMART" id="SM00387">
    <property type="entry name" value="HATPase_c"/>
    <property type="match status" value="1"/>
</dbReference>
<keyword evidence="8" id="KW-1133">Transmembrane helix</keyword>
<dbReference type="OrthoDB" id="9789238at2"/>
<keyword evidence="8" id="KW-0812">Transmembrane</keyword>
<evidence type="ECO:0000256" key="7">
    <source>
        <dbReference type="ARBA" id="ARBA00023012"/>
    </source>
</evidence>
<dbReference type="PRINTS" id="PR00344">
    <property type="entry name" value="BCTRLSENSOR"/>
</dbReference>
<organism evidence="10 11">
    <name type="scientific">Asticcacaulis benevestitus DSM 16100 = ATCC BAA-896</name>
    <dbReference type="NCBI Taxonomy" id="1121022"/>
    <lineage>
        <taxon>Bacteria</taxon>
        <taxon>Pseudomonadati</taxon>
        <taxon>Pseudomonadota</taxon>
        <taxon>Alphaproteobacteria</taxon>
        <taxon>Caulobacterales</taxon>
        <taxon>Caulobacteraceae</taxon>
        <taxon>Asticcacaulis</taxon>
    </lineage>
</organism>
<evidence type="ECO:0000313" key="11">
    <source>
        <dbReference type="Proteomes" id="UP000017837"/>
    </source>
</evidence>
<proteinExistence type="predicted"/>
<gene>
    <name evidence="10" type="ORF">ABENE_16460</name>
</gene>
<evidence type="ECO:0000256" key="2">
    <source>
        <dbReference type="ARBA" id="ARBA00012438"/>
    </source>
</evidence>
<evidence type="ECO:0000259" key="9">
    <source>
        <dbReference type="PROSITE" id="PS50109"/>
    </source>
</evidence>
<reference evidence="10 11" key="1">
    <citation type="journal article" date="2014" name="Nature">
        <title>Sequential evolution of bacterial morphology by co-option of a developmental regulator.</title>
        <authorList>
            <person name="Jiang C."/>
            <person name="Brown P.J."/>
            <person name="Ducret A."/>
            <person name="Brun Y.V."/>
        </authorList>
    </citation>
    <scope>NUCLEOTIDE SEQUENCE [LARGE SCALE GENOMIC DNA]</scope>
    <source>
        <strain evidence="10 11">DSM 16100</strain>
    </source>
</reference>
<feature type="domain" description="Histidine kinase" evidence="9">
    <location>
        <begin position="218"/>
        <end position="426"/>
    </location>
</feature>
<evidence type="ECO:0000256" key="1">
    <source>
        <dbReference type="ARBA" id="ARBA00000085"/>
    </source>
</evidence>
<dbReference type="InterPro" id="IPR036890">
    <property type="entry name" value="HATPase_C_sf"/>
</dbReference>
<dbReference type="InterPro" id="IPR003594">
    <property type="entry name" value="HATPase_dom"/>
</dbReference>
<keyword evidence="11" id="KW-1185">Reference proteome</keyword>
<dbReference type="RefSeq" id="WP_018083257.1">
    <property type="nucleotide sequence ID" value="NZ_AQWM01000027.1"/>
</dbReference>
<keyword evidence="4" id="KW-0547">Nucleotide-binding</keyword>
<keyword evidence="8" id="KW-0472">Membrane</keyword>
<keyword evidence="5" id="KW-0418">Kinase</keyword>
<keyword evidence="7" id="KW-0902">Two-component regulatory system</keyword>
<protein>
    <recommendedName>
        <fullName evidence="2">histidine kinase</fullName>
        <ecNumber evidence="2">2.7.13.3</ecNumber>
    </recommendedName>
</protein>
<evidence type="ECO:0000256" key="3">
    <source>
        <dbReference type="ARBA" id="ARBA00022679"/>
    </source>
</evidence>
<dbReference type="Pfam" id="PF02518">
    <property type="entry name" value="HATPase_c"/>
    <property type="match status" value="1"/>
</dbReference>
<sequence>MASERIPDRYVLSLAARALAIGLLGFGMGEMLLLQRFASALVLVALALAVALDLNRQIHQVDRTLSRFVSAIEAGDPELPLTSRGGFARLDQAMRVLHDSLIRSRHKRQADTDYLHALTDTVSAALIVIEPDGRIVRLNRAANALSEHTLLEGDNARKLRAMAPGERFVIRLNQAQRSLALAASFAVDGKTHKLVSLQNIESELDATEVKAWQDLVRILAHEMMNSLTPIASLAQSLRPMVGESNTLVVEAIDVIGQRSAGLMRFVERYREAAELPRANIRTVDLAEALKALERLMAPGLAEHMITCTWPPFRTDMTIRADPQLLEQALINILRNAMDAVAQAPLPRIDVSAVAEQDQIVISIADNGAGLPIELYDRIFVPFFTTKVDGSGIGLSLTRQIVAAHGGQIEVRPHLPQGTEFRLYLPA</sequence>
<keyword evidence="6" id="KW-0067">ATP-binding</keyword>
<keyword evidence="3" id="KW-0808">Transferase</keyword>
<dbReference type="SUPFAM" id="SSF55874">
    <property type="entry name" value="ATPase domain of HSP90 chaperone/DNA topoisomerase II/histidine kinase"/>
    <property type="match status" value="1"/>
</dbReference>
<comment type="caution">
    <text evidence="10">The sequence shown here is derived from an EMBL/GenBank/DDBJ whole genome shotgun (WGS) entry which is preliminary data.</text>
</comment>
<evidence type="ECO:0000256" key="5">
    <source>
        <dbReference type="ARBA" id="ARBA00022777"/>
    </source>
</evidence>
<dbReference type="InterPro" id="IPR004358">
    <property type="entry name" value="Sig_transdc_His_kin-like_C"/>
</dbReference>
<evidence type="ECO:0000256" key="6">
    <source>
        <dbReference type="ARBA" id="ARBA00022840"/>
    </source>
</evidence>
<dbReference type="GO" id="GO:0004673">
    <property type="term" value="F:protein histidine kinase activity"/>
    <property type="evidence" value="ECO:0007669"/>
    <property type="project" value="UniProtKB-EC"/>
</dbReference>
<dbReference type="Gene3D" id="3.30.565.10">
    <property type="entry name" value="Histidine kinase-like ATPase, C-terminal domain"/>
    <property type="match status" value="1"/>
</dbReference>
<dbReference type="eggNOG" id="COG4191">
    <property type="taxonomic scope" value="Bacteria"/>
</dbReference>
<dbReference type="PROSITE" id="PS50109">
    <property type="entry name" value="HIS_KIN"/>
    <property type="match status" value="1"/>
</dbReference>
<dbReference type="EMBL" id="AWGB01000039">
    <property type="protein sequence ID" value="ESQ88121.1"/>
    <property type="molecule type" value="Genomic_DNA"/>
</dbReference>
<evidence type="ECO:0000256" key="4">
    <source>
        <dbReference type="ARBA" id="ARBA00022741"/>
    </source>
</evidence>
<dbReference type="AlphaFoldDB" id="V4PIX6"/>
<dbReference type="Proteomes" id="UP000017837">
    <property type="component" value="Unassembled WGS sequence"/>
</dbReference>
<dbReference type="PANTHER" id="PTHR43065">
    <property type="entry name" value="SENSOR HISTIDINE KINASE"/>
    <property type="match status" value="1"/>
</dbReference>
<evidence type="ECO:0000313" key="10">
    <source>
        <dbReference type="EMBL" id="ESQ88121.1"/>
    </source>
</evidence>